<evidence type="ECO:0000313" key="2">
    <source>
        <dbReference type="Proteomes" id="UP000076871"/>
    </source>
</evidence>
<accession>A0A165FID3</accession>
<name>A0A165FID3_9APHY</name>
<reference evidence="1 2" key="1">
    <citation type="journal article" date="2016" name="Mol. Biol. Evol.">
        <title>Comparative Genomics of Early-Diverging Mushroom-Forming Fungi Provides Insights into the Origins of Lignocellulose Decay Capabilities.</title>
        <authorList>
            <person name="Nagy L.G."/>
            <person name="Riley R."/>
            <person name="Tritt A."/>
            <person name="Adam C."/>
            <person name="Daum C."/>
            <person name="Floudas D."/>
            <person name="Sun H."/>
            <person name="Yadav J.S."/>
            <person name="Pangilinan J."/>
            <person name="Larsson K.H."/>
            <person name="Matsuura K."/>
            <person name="Barry K."/>
            <person name="Labutti K."/>
            <person name="Kuo R."/>
            <person name="Ohm R.A."/>
            <person name="Bhattacharya S.S."/>
            <person name="Shirouzu T."/>
            <person name="Yoshinaga Y."/>
            <person name="Martin F.M."/>
            <person name="Grigoriev I.V."/>
            <person name="Hibbett D.S."/>
        </authorList>
    </citation>
    <scope>NUCLEOTIDE SEQUENCE [LARGE SCALE GENOMIC DNA]</scope>
    <source>
        <strain evidence="1 2">93-53</strain>
    </source>
</reference>
<sequence length="159" mass="17715">MIPPLQPSALSIRSLLVVDDDDDRYFICGWPSLRRKTCGRAREESRLVTHGRNWRPWPFSVHSRSLLGTSVSSTCSRSPGSARRCARSPSMRARRVCPPTPLLLSRLFQQGGPLIRNQCRTIEMRAILFKTGMVGLVCVRIPAKSSTAYTDHQTGTSCG</sequence>
<dbReference type="AlphaFoldDB" id="A0A165FID3"/>
<protein>
    <submittedName>
        <fullName evidence="1">Uncharacterized protein</fullName>
    </submittedName>
</protein>
<dbReference type="EMBL" id="KV427613">
    <property type="protein sequence ID" value="KZT09016.1"/>
    <property type="molecule type" value="Genomic_DNA"/>
</dbReference>
<dbReference type="Proteomes" id="UP000076871">
    <property type="component" value="Unassembled WGS sequence"/>
</dbReference>
<dbReference type="InParanoid" id="A0A165FID3"/>
<gene>
    <name evidence="1" type="ORF">LAESUDRAFT_569529</name>
</gene>
<evidence type="ECO:0000313" key="1">
    <source>
        <dbReference type="EMBL" id="KZT09016.1"/>
    </source>
</evidence>
<organism evidence="1 2">
    <name type="scientific">Laetiporus sulphureus 93-53</name>
    <dbReference type="NCBI Taxonomy" id="1314785"/>
    <lineage>
        <taxon>Eukaryota</taxon>
        <taxon>Fungi</taxon>
        <taxon>Dikarya</taxon>
        <taxon>Basidiomycota</taxon>
        <taxon>Agaricomycotina</taxon>
        <taxon>Agaricomycetes</taxon>
        <taxon>Polyporales</taxon>
        <taxon>Laetiporus</taxon>
    </lineage>
</organism>
<proteinExistence type="predicted"/>
<dbReference type="GeneID" id="63820027"/>
<dbReference type="RefSeq" id="XP_040766756.1">
    <property type="nucleotide sequence ID" value="XM_040902996.1"/>
</dbReference>
<keyword evidence="2" id="KW-1185">Reference proteome</keyword>